<dbReference type="SUPFAM" id="SSF53738">
    <property type="entry name" value="Phosphoglucomutase, first 3 domains"/>
    <property type="match status" value="3"/>
</dbReference>
<evidence type="ECO:0000256" key="3">
    <source>
        <dbReference type="ARBA" id="ARBA00022723"/>
    </source>
</evidence>
<dbReference type="FunFam" id="3.40.120.10:FF:000017">
    <property type="entry name" value="glucose 1,6-bisphosphate synthase"/>
    <property type="match status" value="1"/>
</dbReference>
<dbReference type="AlphaFoldDB" id="A0AAW0MEW9"/>
<comment type="caution">
    <text evidence="10">The sequence shown here is derived from an EMBL/GenBank/DDBJ whole genome shotgun (WGS) entry which is preliminary data.</text>
</comment>
<evidence type="ECO:0000259" key="8">
    <source>
        <dbReference type="Pfam" id="PF02879"/>
    </source>
</evidence>
<keyword evidence="11" id="KW-1185">Reference proteome</keyword>
<feature type="domain" description="Alpha-D-phosphohexomutase alpha/beta/alpha" evidence="8">
    <location>
        <begin position="278"/>
        <end position="383"/>
    </location>
</feature>
<dbReference type="GO" id="GO:0046872">
    <property type="term" value="F:metal ion binding"/>
    <property type="evidence" value="ECO:0007669"/>
    <property type="project" value="UniProtKB-KW"/>
</dbReference>
<dbReference type="PANTHER" id="PTHR45745:SF2">
    <property type="entry name" value="GLUCOSE 1,6-BISPHOSPHATE SYNTHASE"/>
    <property type="match status" value="1"/>
</dbReference>
<proteinExistence type="inferred from homology"/>
<evidence type="ECO:0000256" key="5">
    <source>
        <dbReference type="ARBA" id="ARBA00023235"/>
    </source>
</evidence>
<feature type="region of interest" description="Disordered" evidence="6">
    <location>
        <begin position="1"/>
        <end position="61"/>
    </location>
</feature>
<dbReference type="PANTHER" id="PTHR45745">
    <property type="entry name" value="PHOSPHOMANNOMUTASE 45A"/>
    <property type="match status" value="1"/>
</dbReference>
<evidence type="ECO:0000256" key="1">
    <source>
        <dbReference type="ARBA" id="ARBA00010231"/>
    </source>
</evidence>
<keyword evidence="4" id="KW-0460">Magnesium</keyword>
<dbReference type="InterPro" id="IPR005846">
    <property type="entry name" value="A-D-PHexomutase_a/b/a-III"/>
</dbReference>
<organism evidence="10 11">
    <name type="scientific">Mugilogobius chulae</name>
    <name type="common">yellowstripe goby</name>
    <dbReference type="NCBI Taxonomy" id="88201"/>
    <lineage>
        <taxon>Eukaryota</taxon>
        <taxon>Metazoa</taxon>
        <taxon>Chordata</taxon>
        <taxon>Craniata</taxon>
        <taxon>Vertebrata</taxon>
        <taxon>Euteleostomi</taxon>
        <taxon>Actinopterygii</taxon>
        <taxon>Neopterygii</taxon>
        <taxon>Teleostei</taxon>
        <taxon>Neoteleostei</taxon>
        <taxon>Acanthomorphata</taxon>
        <taxon>Gobiaria</taxon>
        <taxon>Gobiiformes</taxon>
        <taxon>Gobioidei</taxon>
        <taxon>Gobiidae</taxon>
        <taxon>Gobionellinae</taxon>
        <taxon>Mugilogobius</taxon>
    </lineage>
</organism>
<dbReference type="InterPro" id="IPR016055">
    <property type="entry name" value="A-D-PHexomutase_a/b/a-I/II/III"/>
</dbReference>
<evidence type="ECO:0008006" key="12">
    <source>
        <dbReference type="Google" id="ProtNLM"/>
    </source>
</evidence>
<reference evidence="11" key="1">
    <citation type="submission" date="2024-04" db="EMBL/GenBank/DDBJ databases">
        <title>Salinicola lusitanus LLJ914,a marine bacterium isolated from the Okinawa Trough.</title>
        <authorList>
            <person name="Li J."/>
        </authorList>
    </citation>
    <scope>NUCLEOTIDE SEQUENCE [LARGE SCALE GENOMIC DNA]</scope>
</reference>
<sequence length="672" mass="74569">MNGLPNPPQTEPQSPGTGPETPHLPQSPGDPRTDPQSTGDPQTDPQSTGDPQTDPQSTGDPELDRAVELWLRWDRNPATRAQIQTLLDQNQVSELRSRLGSRLSFGTAGLRAKMGAGFNRINDLTVIQSTQGLCVHLTRCESALTQRGVVIGFDMRAQRESHCSSHRLAALAAAVFLSKQIPVFLFSSFVPTPLVPFAVLKFGAAAGIMITASHNHRQDNGYKVYSSCGAQISSSVDKQIISCISEHLCPWSASCWSLELSETSVLRTDPLQDVLRDYLRTVGRLCHHRSLNRSTGLRTVHSSFHGVGHTFVSQVFEVFGLNPPIPVPEQKDPDPDFPTVSVPNPEEGAPVLALSLSLADKIEAHLVLATDPDADRLAVAQKDQDSGQWRIFSGNEIAALLGWWMLLNYRNSQNQDLTQDQDQSVDLNQTLEQKVYMLATTVSSKILQSICSKEGLSYEETLPGFKWIGNRIHELHKSGHRVLFSFEESIGFLCDSPVPEKDGVSAAAVVAEMASFLHHHNLDLSRQLRNIYRTYGLHVSRTSYVVCHNPHTKNRIFCRLRDFDGSGFYPQTCGGRKILDVRDVSRGFDSRQRNQRAVLPVCSGHMITFWLQDDITATLRTSGTEPKIKIYVEIVSDQRDESELEAELQDVTASLLDEFLEPKKNHLIGQTL</sequence>
<dbReference type="Pfam" id="PF02879">
    <property type="entry name" value="PGM_PMM_II"/>
    <property type="match status" value="1"/>
</dbReference>
<gene>
    <name evidence="10" type="ORF">WMY93_031835</name>
</gene>
<feature type="domain" description="Alpha-D-phosphohexomutase alpha/beta/alpha" evidence="7">
    <location>
        <begin position="103"/>
        <end position="245"/>
    </location>
</feature>
<dbReference type="Pfam" id="PF02880">
    <property type="entry name" value="PGM_PMM_III"/>
    <property type="match status" value="1"/>
</dbReference>
<dbReference type="InterPro" id="IPR005844">
    <property type="entry name" value="A-D-PHexomutase_a/b/a-I"/>
</dbReference>
<dbReference type="Gene3D" id="3.40.120.10">
    <property type="entry name" value="Alpha-D-Glucose-1,6-Bisphosphate, subunit A, domain 3"/>
    <property type="match status" value="3"/>
</dbReference>
<keyword evidence="3" id="KW-0479">Metal-binding</keyword>
<accession>A0AAW0MEW9</accession>
<feature type="domain" description="Alpha-D-phosphohexomutase alpha/beta/alpha" evidence="9">
    <location>
        <begin position="430"/>
        <end position="535"/>
    </location>
</feature>
<dbReference type="InterPro" id="IPR005845">
    <property type="entry name" value="A-D-PHexomutase_a/b/a-II"/>
</dbReference>
<dbReference type="GO" id="GO:0005975">
    <property type="term" value="P:carbohydrate metabolic process"/>
    <property type="evidence" value="ECO:0007669"/>
    <property type="project" value="InterPro"/>
</dbReference>
<dbReference type="Pfam" id="PF02878">
    <property type="entry name" value="PGM_PMM_I"/>
    <property type="match status" value="1"/>
</dbReference>
<keyword evidence="5" id="KW-0413">Isomerase</keyword>
<dbReference type="Proteomes" id="UP001460270">
    <property type="component" value="Unassembled WGS sequence"/>
</dbReference>
<dbReference type="EMBL" id="JBBPFD010000690">
    <property type="protein sequence ID" value="KAK7877495.1"/>
    <property type="molecule type" value="Genomic_DNA"/>
</dbReference>
<dbReference type="SUPFAM" id="SSF55957">
    <property type="entry name" value="Phosphoglucomutase, C-terminal domain"/>
    <property type="match status" value="1"/>
</dbReference>
<evidence type="ECO:0000313" key="10">
    <source>
        <dbReference type="EMBL" id="KAK7877495.1"/>
    </source>
</evidence>
<dbReference type="InterPro" id="IPR036900">
    <property type="entry name" value="A-D-PHexomutase_C_sf"/>
</dbReference>
<dbReference type="GO" id="GO:0016868">
    <property type="term" value="F:intramolecular phosphotransferase activity"/>
    <property type="evidence" value="ECO:0007669"/>
    <property type="project" value="InterPro"/>
</dbReference>
<evidence type="ECO:0000259" key="9">
    <source>
        <dbReference type="Pfam" id="PF02880"/>
    </source>
</evidence>
<evidence type="ECO:0000313" key="11">
    <source>
        <dbReference type="Proteomes" id="UP001460270"/>
    </source>
</evidence>
<evidence type="ECO:0000256" key="6">
    <source>
        <dbReference type="SAM" id="MobiDB-lite"/>
    </source>
</evidence>
<evidence type="ECO:0000256" key="2">
    <source>
        <dbReference type="ARBA" id="ARBA00022553"/>
    </source>
</evidence>
<protein>
    <recommendedName>
        <fullName evidence="12">Phosphoglucomutase 2-like 1</fullName>
    </recommendedName>
</protein>
<comment type="similarity">
    <text evidence="1">Belongs to the phosphohexose mutase family.</text>
</comment>
<feature type="compositionally biased region" description="Pro residues" evidence="6">
    <location>
        <begin position="1"/>
        <end position="10"/>
    </location>
</feature>
<dbReference type="CDD" id="cd05799">
    <property type="entry name" value="PGM2"/>
    <property type="match status" value="1"/>
</dbReference>
<evidence type="ECO:0000256" key="4">
    <source>
        <dbReference type="ARBA" id="ARBA00022842"/>
    </source>
</evidence>
<name>A0AAW0MEW9_9GOBI</name>
<dbReference type="GO" id="GO:0005634">
    <property type="term" value="C:nucleus"/>
    <property type="evidence" value="ECO:0007669"/>
    <property type="project" value="TreeGrafter"/>
</dbReference>
<dbReference type="GO" id="GO:0047933">
    <property type="term" value="F:glucose-1,6-bisphosphate synthase activity"/>
    <property type="evidence" value="ECO:0007669"/>
    <property type="project" value="TreeGrafter"/>
</dbReference>
<keyword evidence="2" id="KW-0597">Phosphoprotein</keyword>
<feature type="compositionally biased region" description="Polar residues" evidence="6">
    <location>
        <begin position="34"/>
        <end position="59"/>
    </location>
</feature>
<evidence type="ECO:0000259" key="7">
    <source>
        <dbReference type="Pfam" id="PF02878"/>
    </source>
</evidence>